<dbReference type="STRING" id="680026.AB733_17125"/>
<evidence type="ECO:0000313" key="7">
    <source>
        <dbReference type="EMBL" id="PSW22349.1"/>
    </source>
</evidence>
<dbReference type="GO" id="GO:0004888">
    <property type="term" value="F:transmembrane signaling receptor activity"/>
    <property type="evidence" value="ECO:0007669"/>
    <property type="project" value="InterPro"/>
</dbReference>
<dbReference type="Gene3D" id="1.10.287.950">
    <property type="entry name" value="Methyl-accepting chemotaxis protein"/>
    <property type="match status" value="1"/>
</dbReference>
<keyword evidence="8" id="KW-1185">Reference proteome</keyword>
<dbReference type="FunFam" id="1.10.287.950:FF:000001">
    <property type="entry name" value="Methyl-accepting chemotaxis sensory transducer"/>
    <property type="match status" value="1"/>
</dbReference>
<evidence type="ECO:0000256" key="2">
    <source>
        <dbReference type="ARBA" id="ARBA00023224"/>
    </source>
</evidence>
<dbReference type="Pfam" id="PF00672">
    <property type="entry name" value="HAMP"/>
    <property type="match status" value="1"/>
</dbReference>
<evidence type="ECO:0000259" key="6">
    <source>
        <dbReference type="PROSITE" id="PS50885"/>
    </source>
</evidence>
<gene>
    <name evidence="7" type="ORF">C9I94_20580</name>
</gene>
<dbReference type="PROSITE" id="PS50885">
    <property type="entry name" value="HAMP"/>
    <property type="match status" value="1"/>
</dbReference>
<dbReference type="EMBL" id="PYLZ01000014">
    <property type="protein sequence ID" value="PSW22349.1"/>
    <property type="molecule type" value="Genomic_DNA"/>
</dbReference>
<dbReference type="OrthoDB" id="8613753at2"/>
<comment type="similarity">
    <text evidence="3">Belongs to the methyl-accepting chemotaxis (MCP) protein family.</text>
</comment>
<dbReference type="Pfam" id="PF00015">
    <property type="entry name" value="MCPsignal"/>
    <property type="match status" value="1"/>
</dbReference>
<evidence type="ECO:0000256" key="1">
    <source>
        <dbReference type="ARBA" id="ARBA00004370"/>
    </source>
</evidence>
<name>A0A0J8VAH7_9GAMM</name>
<dbReference type="PANTHER" id="PTHR32089">
    <property type="entry name" value="METHYL-ACCEPTING CHEMOTAXIS PROTEIN MCPB"/>
    <property type="match status" value="1"/>
</dbReference>
<dbReference type="RefSeq" id="WP_048899872.1">
    <property type="nucleotide sequence ID" value="NZ_AP024852.1"/>
</dbReference>
<dbReference type="InterPro" id="IPR003660">
    <property type="entry name" value="HAMP_dom"/>
</dbReference>
<dbReference type="PANTHER" id="PTHR32089:SF112">
    <property type="entry name" value="LYSOZYME-LIKE PROTEIN-RELATED"/>
    <property type="match status" value="1"/>
</dbReference>
<keyword evidence="2 4" id="KW-0807">Transducer</keyword>
<sequence length="542" mass="59935">MTINWNLKAKLAAFFAALSLLITISLSYFSYQTLENSTLAGIDSELKTAAYATQQIIGVNKHNQLDKAHNDYDAISQQLTQFTQGSELDWAYSTVMKNDRVYYTYINHSSDEARSGQYKEWYLEEYQIVPKMLREAFLTKRIQFEEYQGEFGRYRSIFIPMRNAQGETYVIGVDLALKEVDELLNQELKQVCFTAMIILALSLLAARFIAIRIVEPINALNKVLLNIANGDWNLTQRVPVTSQDEVGMMSASFNTFMAALRERLLEVSHTTDNVAAITTQLDLLVQAVTERSVEQAENVGNSAAAIEELATSSQSISGVVNEANQKMTSFEQHTQNTVGAINHAVTGMQSVQHETNTVAEKLHQLDSRANDINSIVEVIKDIADQTNLLALNAAIEAARAGDQGRGFAVVADEVRQLSERTAKATIEIGSMITSIQSDTSSTTDTMQQAVGQVDSCVQHADQANDSLNGFRAEIISVTEGMEEITESVKEQAFAAEHLSSNVAALSNSANENRLSTQEAQQGVEELKRRTGTLRDVVQLFTL</sequence>
<protein>
    <submittedName>
        <fullName evidence="7">Methyl-accepting chemotaxis protein</fullName>
    </submittedName>
</protein>
<accession>A0A0J8VAH7</accession>
<evidence type="ECO:0000256" key="3">
    <source>
        <dbReference type="ARBA" id="ARBA00029447"/>
    </source>
</evidence>
<reference evidence="7 8" key="1">
    <citation type="submission" date="2018-01" db="EMBL/GenBank/DDBJ databases">
        <title>Whole genome sequencing of Histamine producing bacteria.</title>
        <authorList>
            <person name="Butler K."/>
        </authorList>
    </citation>
    <scope>NUCLEOTIDE SEQUENCE [LARGE SCALE GENOMIC DNA]</scope>
    <source>
        <strain evidence="7 8">DSM 24669</strain>
    </source>
</reference>
<comment type="subcellular location">
    <subcellularLocation>
        <location evidence="1">Membrane</location>
    </subcellularLocation>
</comment>
<evidence type="ECO:0000256" key="4">
    <source>
        <dbReference type="PROSITE-ProRule" id="PRU00284"/>
    </source>
</evidence>
<dbReference type="SMART" id="SM00304">
    <property type="entry name" value="HAMP"/>
    <property type="match status" value="1"/>
</dbReference>
<dbReference type="SMART" id="SM00283">
    <property type="entry name" value="MA"/>
    <property type="match status" value="1"/>
</dbReference>
<dbReference type="SUPFAM" id="SSF58104">
    <property type="entry name" value="Methyl-accepting chemotaxis protein (MCP) signaling domain"/>
    <property type="match status" value="1"/>
</dbReference>
<dbReference type="CDD" id="cd06225">
    <property type="entry name" value="HAMP"/>
    <property type="match status" value="1"/>
</dbReference>
<dbReference type="PRINTS" id="PR00260">
    <property type="entry name" value="CHEMTRNSDUCR"/>
</dbReference>
<dbReference type="Proteomes" id="UP000240481">
    <property type="component" value="Unassembled WGS sequence"/>
</dbReference>
<evidence type="ECO:0000259" key="5">
    <source>
        <dbReference type="PROSITE" id="PS50111"/>
    </source>
</evidence>
<evidence type="ECO:0000313" key="8">
    <source>
        <dbReference type="Proteomes" id="UP000240481"/>
    </source>
</evidence>
<dbReference type="GO" id="GO:0016020">
    <property type="term" value="C:membrane"/>
    <property type="evidence" value="ECO:0007669"/>
    <property type="project" value="UniProtKB-SubCell"/>
</dbReference>
<feature type="domain" description="HAMP" evidence="6">
    <location>
        <begin position="211"/>
        <end position="265"/>
    </location>
</feature>
<dbReference type="GO" id="GO:0006935">
    <property type="term" value="P:chemotaxis"/>
    <property type="evidence" value="ECO:0007669"/>
    <property type="project" value="InterPro"/>
</dbReference>
<dbReference type="GO" id="GO:0007165">
    <property type="term" value="P:signal transduction"/>
    <property type="evidence" value="ECO:0007669"/>
    <property type="project" value="UniProtKB-KW"/>
</dbReference>
<feature type="domain" description="Methyl-accepting transducer" evidence="5">
    <location>
        <begin position="270"/>
        <end position="506"/>
    </location>
</feature>
<dbReference type="CDD" id="cd11386">
    <property type="entry name" value="MCP_signal"/>
    <property type="match status" value="1"/>
</dbReference>
<organism evidence="7 8">
    <name type="scientific">Photobacterium swingsii</name>
    <dbReference type="NCBI Taxonomy" id="680026"/>
    <lineage>
        <taxon>Bacteria</taxon>
        <taxon>Pseudomonadati</taxon>
        <taxon>Pseudomonadota</taxon>
        <taxon>Gammaproteobacteria</taxon>
        <taxon>Vibrionales</taxon>
        <taxon>Vibrionaceae</taxon>
        <taxon>Photobacterium</taxon>
    </lineage>
</organism>
<comment type="caution">
    <text evidence="7">The sequence shown here is derived from an EMBL/GenBank/DDBJ whole genome shotgun (WGS) entry which is preliminary data.</text>
</comment>
<dbReference type="InterPro" id="IPR004090">
    <property type="entry name" value="Chemotax_Me-accpt_rcpt"/>
</dbReference>
<proteinExistence type="inferred from homology"/>
<dbReference type="InterPro" id="IPR004089">
    <property type="entry name" value="MCPsignal_dom"/>
</dbReference>
<dbReference type="AlphaFoldDB" id="A0A0J8VAH7"/>
<dbReference type="PROSITE" id="PS50111">
    <property type="entry name" value="CHEMOTAXIS_TRANSDUC_2"/>
    <property type="match status" value="1"/>
</dbReference>